<feature type="transmembrane region" description="Helical" evidence="9">
    <location>
        <begin position="60"/>
        <end position="79"/>
    </location>
</feature>
<dbReference type="EMBL" id="MCHY01000006">
    <property type="protein sequence ID" value="RKD25998.1"/>
    <property type="molecule type" value="Genomic_DNA"/>
</dbReference>
<proteinExistence type="inferred from homology"/>
<keyword evidence="7" id="KW-0564">Palmitate</keyword>
<comment type="similarity">
    <text evidence="3">Belongs to the PstS family.</text>
</comment>
<evidence type="ECO:0000259" key="10">
    <source>
        <dbReference type="Pfam" id="PF12849"/>
    </source>
</evidence>
<feature type="transmembrane region" description="Helical" evidence="9">
    <location>
        <begin position="32"/>
        <end position="53"/>
    </location>
</feature>
<dbReference type="Proteomes" id="UP000284219">
    <property type="component" value="Unassembled WGS sequence"/>
</dbReference>
<comment type="caution">
    <text evidence="11">The sequence shown here is derived from an EMBL/GenBank/DDBJ whole genome shotgun (WGS) entry which is preliminary data.</text>
</comment>
<dbReference type="Pfam" id="PF12849">
    <property type="entry name" value="PBP_like_2"/>
    <property type="match status" value="1"/>
</dbReference>
<comment type="function">
    <text evidence="1">Part of the ABC transporter complex PstSACB involved in phosphate import.</text>
</comment>
<evidence type="ECO:0000256" key="3">
    <source>
        <dbReference type="ARBA" id="ARBA00008725"/>
    </source>
</evidence>
<evidence type="ECO:0000256" key="4">
    <source>
        <dbReference type="ARBA" id="ARBA00011529"/>
    </source>
</evidence>
<comment type="subunit">
    <text evidence="4">The complex is composed of two ATP-binding proteins (PstB), two transmembrane proteins (PstC and PstA) and a solute-binding protein (PstS).</text>
</comment>
<evidence type="ECO:0000256" key="6">
    <source>
        <dbReference type="ARBA" id="ARBA00022729"/>
    </source>
</evidence>
<evidence type="ECO:0000256" key="1">
    <source>
        <dbReference type="ARBA" id="ARBA00002841"/>
    </source>
</evidence>
<evidence type="ECO:0000256" key="2">
    <source>
        <dbReference type="ARBA" id="ARBA00004193"/>
    </source>
</evidence>
<organism evidence="11 12">
    <name type="scientific">Ammoniphilus oxalaticus</name>
    <dbReference type="NCBI Taxonomy" id="66863"/>
    <lineage>
        <taxon>Bacteria</taxon>
        <taxon>Bacillati</taxon>
        <taxon>Bacillota</taxon>
        <taxon>Bacilli</taxon>
        <taxon>Bacillales</taxon>
        <taxon>Paenibacillaceae</taxon>
        <taxon>Aneurinibacillus group</taxon>
        <taxon>Ammoniphilus</taxon>
    </lineage>
</organism>
<dbReference type="PANTHER" id="PTHR30570">
    <property type="entry name" value="PERIPLASMIC PHOSPHATE BINDING COMPONENT OF PHOSPHATE ABC TRANSPORTER"/>
    <property type="match status" value="1"/>
</dbReference>
<evidence type="ECO:0000256" key="8">
    <source>
        <dbReference type="ARBA" id="ARBA00023288"/>
    </source>
</evidence>
<dbReference type="GO" id="GO:0005886">
    <property type="term" value="C:plasma membrane"/>
    <property type="evidence" value="ECO:0007669"/>
    <property type="project" value="UniProtKB-SubCell"/>
</dbReference>
<dbReference type="InterPro" id="IPR024370">
    <property type="entry name" value="PBP_domain"/>
</dbReference>
<dbReference type="Gene3D" id="3.40.190.10">
    <property type="entry name" value="Periplasmic binding protein-like II"/>
    <property type="match status" value="2"/>
</dbReference>
<feature type="domain" description="PBP" evidence="10">
    <location>
        <begin position="129"/>
        <end position="366"/>
    </location>
</feature>
<keyword evidence="5" id="KW-0813">Transport</keyword>
<dbReference type="OrthoDB" id="9790048at2"/>
<keyword evidence="9" id="KW-0812">Transmembrane</keyword>
<dbReference type="GO" id="GO:0006817">
    <property type="term" value="P:phosphate ion transport"/>
    <property type="evidence" value="ECO:0007669"/>
    <property type="project" value="UniProtKB-KW"/>
</dbReference>
<dbReference type="RefSeq" id="WP_120188677.1">
    <property type="nucleotide sequence ID" value="NZ_MCHY01000006.1"/>
</dbReference>
<protein>
    <recommendedName>
        <fullName evidence="10">PBP domain-containing protein</fullName>
    </recommendedName>
</protein>
<keyword evidence="9" id="KW-1133">Transmembrane helix</keyword>
<feature type="transmembrane region" description="Helical" evidence="9">
    <location>
        <begin position="7"/>
        <end position="26"/>
    </location>
</feature>
<evidence type="ECO:0000256" key="5">
    <source>
        <dbReference type="ARBA" id="ARBA00022592"/>
    </source>
</evidence>
<dbReference type="PANTHER" id="PTHR30570:SF1">
    <property type="entry name" value="PHOSPHATE-BINDING PROTEIN PSTS"/>
    <property type="match status" value="1"/>
</dbReference>
<evidence type="ECO:0000256" key="7">
    <source>
        <dbReference type="ARBA" id="ARBA00023139"/>
    </source>
</evidence>
<dbReference type="InterPro" id="IPR050811">
    <property type="entry name" value="Phosphate_ABC_transporter"/>
</dbReference>
<reference evidence="11 12" key="1">
    <citation type="submission" date="2016-08" db="EMBL/GenBank/DDBJ databases">
        <title>Novel Firmicute Genomes.</title>
        <authorList>
            <person name="Poppleton D.I."/>
            <person name="Gribaldo S."/>
        </authorList>
    </citation>
    <scope>NUCLEOTIDE SEQUENCE [LARGE SCALE GENOMIC DNA]</scope>
    <source>
        <strain evidence="11 12">RAOx-1</strain>
    </source>
</reference>
<dbReference type="SUPFAM" id="SSF53850">
    <property type="entry name" value="Periplasmic binding protein-like II"/>
    <property type="match status" value="1"/>
</dbReference>
<name>A0A419SNY8_9BACL</name>
<gene>
    <name evidence="11" type="ORF">BEP19_03470</name>
</gene>
<comment type="subcellular location">
    <subcellularLocation>
        <location evidence="2">Cell membrane</location>
        <topology evidence="2">Lipid-anchor</topology>
    </subcellularLocation>
</comment>
<keyword evidence="8" id="KW-0449">Lipoprotein</keyword>
<keyword evidence="6" id="KW-0732">Signal</keyword>
<sequence length="383" mass="42779">MKVFSSILITGGIAFAGFIAMFFAAFSQDAPFFMPFVVTVSVIIAIFSNLVIWGQANKKWFKWGLVSFISLSVISVGGYKINQKRIEDLQIMSRQDVDLSQYTPNHPNSRAVRLQEEPTFKIKDNPPRLDGSTALYPVFAGFAQAVYPEKEYNPYDSAVVSTQTSHAYERLLRDEVDLIFVPEPSKKYIELAKERGKELKMVPFGKEAFVFFTHVNNNVDTLTVEQIRGIYSGNIRNWKEVGGGNGAIEAFQRPEESGSQQALIRFMGDEPIMKPSTERVAAGMGGIIDQVAEYQNKENAIGYSFRYFSEQMVQNGAIRNIAVNGVPPTKETIRDGTYPITSDFYIVTAGSDNPHLESFIEWILSEQGQTVVEETGYVSASGK</sequence>
<dbReference type="AlphaFoldDB" id="A0A419SNY8"/>
<evidence type="ECO:0000313" key="11">
    <source>
        <dbReference type="EMBL" id="RKD25998.1"/>
    </source>
</evidence>
<accession>A0A419SNY8</accession>
<keyword evidence="9" id="KW-0472">Membrane</keyword>
<evidence type="ECO:0000313" key="12">
    <source>
        <dbReference type="Proteomes" id="UP000284219"/>
    </source>
</evidence>
<keyword evidence="5" id="KW-0592">Phosphate transport</keyword>
<keyword evidence="12" id="KW-1185">Reference proteome</keyword>
<evidence type="ECO:0000256" key="9">
    <source>
        <dbReference type="SAM" id="Phobius"/>
    </source>
</evidence>